<dbReference type="Pfam" id="PF14765">
    <property type="entry name" value="PS-DH"/>
    <property type="match status" value="1"/>
</dbReference>
<dbReference type="SUPFAM" id="SSF52151">
    <property type="entry name" value="FabD/lysophospholipase-like"/>
    <property type="match status" value="1"/>
</dbReference>
<dbReference type="PANTHER" id="PTHR43775">
    <property type="entry name" value="FATTY ACID SYNTHASE"/>
    <property type="match status" value="1"/>
</dbReference>
<dbReference type="Proteomes" id="UP000710440">
    <property type="component" value="Unassembled WGS sequence"/>
</dbReference>
<dbReference type="InterPro" id="IPR049900">
    <property type="entry name" value="PKS_mFAS_DH"/>
</dbReference>
<evidence type="ECO:0000256" key="5">
    <source>
        <dbReference type="SAM" id="MobiDB-lite"/>
    </source>
</evidence>
<dbReference type="InterPro" id="IPR016035">
    <property type="entry name" value="Acyl_Trfase/lysoPLipase"/>
</dbReference>
<dbReference type="InterPro" id="IPR020841">
    <property type="entry name" value="PKS_Beta-ketoAc_synthase_dom"/>
</dbReference>
<feature type="region of interest" description="Disordered" evidence="5">
    <location>
        <begin position="1826"/>
        <end position="1856"/>
    </location>
</feature>
<evidence type="ECO:0000259" key="6">
    <source>
        <dbReference type="PROSITE" id="PS50075"/>
    </source>
</evidence>
<dbReference type="InterPro" id="IPR014031">
    <property type="entry name" value="Ketoacyl_synth_C"/>
</dbReference>
<feature type="region of interest" description="Disordered" evidence="5">
    <location>
        <begin position="1594"/>
        <end position="1622"/>
    </location>
</feature>
<evidence type="ECO:0000256" key="4">
    <source>
        <dbReference type="PROSITE-ProRule" id="PRU01363"/>
    </source>
</evidence>
<evidence type="ECO:0000313" key="9">
    <source>
        <dbReference type="EMBL" id="GIK05379.1"/>
    </source>
</evidence>
<dbReference type="GO" id="GO:0044550">
    <property type="term" value="P:secondary metabolite biosynthetic process"/>
    <property type="evidence" value="ECO:0007669"/>
    <property type="project" value="TreeGrafter"/>
</dbReference>
<keyword evidence="2" id="KW-0597">Phosphoprotein</keyword>
<protein>
    <submittedName>
        <fullName evidence="9">Type I iterative polyketide synthase</fullName>
    </submittedName>
</protein>
<feature type="region of interest" description="C-terminal hotdog fold" evidence="4">
    <location>
        <begin position="1437"/>
        <end position="1587"/>
    </location>
</feature>
<dbReference type="InterPro" id="IPR032088">
    <property type="entry name" value="SAT"/>
</dbReference>
<accession>A0A9P3C7S2</accession>
<dbReference type="SUPFAM" id="SSF53474">
    <property type="entry name" value="alpha/beta-Hydrolases"/>
    <property type="match status" value="1"/>
</dbReference>
<dbReference type="Pfam" id="PF02801">
    <property type="entry name" value="Ketoacyl-synt_C"/>
    <property type="match status" value="1"/>
</dbReference>
<dbReference type="Gene3D" id="1.10.1200.10">
    <property type="entry name" value="ACP-like"/>
    <property type="match status" value="2"/>
</dbReference>
<dbReference type="InterPro" id="IPR001227">
    <property type="entry name" value="Ac_transferase_dom_sf"/>
</dbReference>
<dbReference type="Gene3D" id="3.40.47.10">
    <property type="match status" value="1"/>
</dbReference>
<dbReference type="InterPro" id="IPR006162">
    <property type="entry name" value="Ppantetheine_attach_site"/>
</dbReference>
<dbReference type="Pfam" id="PF00550">
    <property type="entry name" value="PP-binding"/>
    <property type="match status" value="2"/>
</dbReference>
<evidence type="ECO:0000313" key="10">
    <source>
        <dbReference type="Proteomes" id="UP000710440"/>
    </source>
</evidence>
<dbReference type="Pfam" id="PF16073">
    <property type="entry name" value="SAT"/>
    <property type="match status" value="1"/>
</dbReference>
<dbReference type="InterPro" id="IPR009081">
    <property type="entry name" value="PP-bd_ACP"/>
</dbReference>
<dbReference type="Gene3D" id="3.10.129.110">
    <property type="entry name" value="Polyketide synthase dehydratase"/>
    <property type="match status" value="1"/>
</dbReference>
<dbReference type="InterPro" id="IPR050091">
    <property type="entry name" value="PKS_NRPS_Biosynth_Enz"/>
</dbReference>
<dbReference type="Gene3D" id="3.40.366.10">
    <property type="entry name" value="Malonyl-Coenzyme A Acyl Carrier Protein, domain 2"/>
    <property type="match status" value="3"/>
</dbReference>
<feature type="domain" description="PKS/mFAS DH" evidence="8">
    <location>
        <begin position="1277"/>
        <end position="1587"/>
    </location>
</feature>
<proteinExistence type="predicted"/>
<dbReference type="InterPro" id="IPR016039">
    <property type="entry name" value="Thiolase-like"/>
</dbReference>
<dbReference type="GeneID" id="66937470"/>
<dbReference type="InterPro" id="IPR049551">
    <property type="entry name" value="PKS_DH_C"/>
</dbReference>
<gene>
    <name evidence="9" type="ORF">Aspvir_009488</name>
</gene>
<dbReference type="SUPFAM" id="SSF53901">
    <property type="entry name" value="Thiolase-like"/>
    <property type="match status" value="1"/>
</dbReference>
<dbReference type="InterPro" id="IPR001031">
    <property type="entry name" value="Thioesterase"/>
</dbReference>
<dbReference type="InterPro" id="IPR036736">
    <property type="entry name" value="ACP-like_sf"/>
</dbReference>
<dbReference type="PROSITE" id="PS52004">
    <property type="entry name" value="KS3_2"/>
    <property type="match status" value="1"/>
</dbReference>
<dbReference type="SUPFAM" id="SSF47336">
    <property type="entry name" value="ACP-like"/>
    <property type="match status" value="2"/>
</dbReference>
<evidence type="ECO:0000256" key="3">
    <source>
        <dbReference type="ARBA" id="ARBA00022679"/>
    </source>
</evidence>
<dbReference type="PROSITE" id="PS52019">
    <property type="entry name" value="PKS_MFAS_DH"/>
    <property type="match status" value="1"/>
</dbReference>
<keyword evidence="10" id="KW-1185">Reference proteome</keyword>
<evidence type="ECO:0000259" key="8">
    <source>
        <dbReference type="PROSITE" id="PS52019"/>
    </source>
</evidence>
<dbReference type="OrthoDB" id="329835at2759"/>
<dbReference type="Gene3D" id="3.40.50.1820">
    <property type="entry name" value="alpha/beta hydrolase"/>
    <property type="match status" value="1"/>
</dbReference>
<dbReference type="SMART" id="SM00825">
    <property type="entry name" value="PKS_KS"/>
    <property type="match status" value="1"/>
</dbReference>
<feature type="region of interest" description="N-terminal hotdog fold" evidence="4">
    <location>
        <begin position="1277"/>
        <end position="1413"/>
    </location>
</feature>
<sequence length="2118" mass="230027">MDNISHIAFFGGQGSRSLFSQSVTSSSRRATLTSTTVSFLLSSCHSAFLGELLHLRSLGPIPAWAVFDGVQAPLDLLAVPEQCHKNPVIQGVVLCVHQLIHYLHGERGWPQRAGSAVAGLCSGILPAAVAACSRDLSAFISWAKEAVRLAFWIGYRVGELSARLGGAEWQLYPWSLAVVGLDRAEMERTLSTFEDNEAASAQAPIRISGVSGRTLLSLTGDSRFLQRLRSLYIPVSVLCESIDVYGLYHGGREELPTLEAVLQDVKQRNIAFPDISDLVIPLWSAKDGSLLTDKRELDTSFVEYVLRSILIDSSEWANTWANIIQSNSKNNGNATLVAIGPGSYSFLMQASRAMGGESRSIPRIVNGAIEDASEPDRDGFAIVGMSVNFPLGATKEQLWNTLENGLSALQQVPDTRFRVSDYSDGKRSMATRTGNFLDNPFLFDHGFFNISPREAKSMDPQQKLLLQGAKIALDDAGYVPDATLSFQRDSIGCYIGVATDDYVQNLIDDIDVYYSPGTLRAFLSGKISYAFGLNGPSMVVDTACSSSLVAIYQACRALQNGDCSAAIAGGVNAITSPDIFLGLARAHFLSAHGQCKAFDAGADGYSRAEGCGIFIIKRLQDALDENDRIYGVIKEVEVNQCGNAKSITHPHGPTQASLFKRLLARTGYHPSSISVVEAHGTGTQAGDATEVSSIASVFSGLHPSRHSLHLTSIKANIGHAEAASGAAGLAKLLLMLMKNKIPPQIGLKTINPGLSALQSDNIHIATGTKEWAPTAGKPRRALLNNFGAAGSNAALVVQEPPLIPEDKQWGKRRAAYNFRLSAKSASALEKYRLAFIQMLRNTPDTELHNLCYTVTARRQMHDHQISLVCQSTQDVLSSLESGSIMTHVRQSGQRPVVFVCSGQGGCYPGMGKALLSTAPAFKRAVEECDAILESLGYCRITPYLNDGCAPTRPEDVLMVSQVSCFVVEYALACLWLSLKVRPDFVLGHSLGEYTALAISGAISLSDALSLVAFRARLMAEKCEMGRTGMLACNLSVPDFESLLKSTRGVRASLEVACVNGTTDLVLSGSVEDLEWLAARLERDGRRYKKLDVPLGFHSAALDPILGALRQFCANINFYPPKVPIGSCHYGRQLQFEDLTPEYFVNQARGAVKFDALLASVSQDTRFPSPLTFIEIGPAPITLPLVKNVFSGSDCLLLPSLRRNQDPWVTICNSLSSLANLHHEIDWRQVFAGTNAALIDVPCYPFQQSAIYVPYKERDGAKLGAKFSQSCDLPRPFHLMEDIPPSGQDPTVLQFGTRVASISRYITGHMVGGHALCPASIYHGMLLEASTVDPITQHDHRPVVQSMIFSRPLLHLDTNDERLIRLTLASPTSQDLHKPDTTTRKFTFQSVDAVGNDNAIFHCSGQVDYEPQPVTERYLALKAAYVRRQLNHLRSKHIPKNHFHTRMIYNVIFPRVVTYSDIYQTLQELTLVDGSLEAFGNFRSGADACGASRGVLSPVYVDTLLHAAGFVANSHVEASEACICSKVETCRVLVEKIGPGQEFSIYCSLLPSGEGALVGEAYAINSDGAVVAAVEGMHFQRLNLASFQRHLSRFSSRRSAPTNSAMACPPPTTNGEDEGSGDDVYPAVEVALDNGRHAIVELMSQICEIPLQAITASSSLSRLGIDSLMKLELCDGIRRLFPQKQLDMALVMNFETVQDLQDCVHLAGETLRRSNLRRSSNDQPQKHSHGADGNDQIASSTTNQLIPAASPSPLHQSSLIDTFTSILHEITGVPETDISLDTPIRSLGVDSLLSLELSEILSDRVGRTIPQEAIHSDFRLSDLERLVSSQTSPATTTTGSDPGDMTPLSKTYSSPNVRPTALATGSADRIPLFLFHGGGGTVGMYKCLGNLGPVNCSVFGIANPQLTAGSHWASSLVDMAAHYATTIFSVSEGEAIVLGGWSFGGVLAHEVAQQLFSLGQKVQGVILIDSPCPIDHAPLPPAVIEFILDSMRKPQASGLTATEDYTRSILRSQFQSHARFLSEYAYGSHESKPTTRIPYVMLQCEDVLDTTSLCGVQYPFLEDQAARAQNNLAWEEFLNRKIAVLMIPGNHFEPFKPENMISVSEQMQNAYRMIVESQQ</sequence>
<feature type="region of interest" description="Disordered" evidence="5">
    <location>
        <begin position="1713"/>
        <end position="1737"/>
    </location>
</feature>
<dbReference type="PANTHER" id="PTHR43775:SF37">
    <property type="entry name" value="SI:DKEY-61P9.11"/>
    <property type="match status" value="1"/>
</dbReference>
<dbReference type="EMBL" id="BOPL01000008">
    <property type="protein sequence ID" value="GIK05379.1"/>
    <property type="molecule type" value="Genomic_DNA"/>
</dbReference>
<dbReference type="Pfam" id="PF22621">
    <property type="entry name" value="CurL-like_PKS_C"/>
    <property type="match status" value="1"/>
</dbReference>
<keyword evidence="1" id="KW-0596">Phosphopantetheine</keyword>
<feature type="active site" description="Proton acceptor; for dehydratase activity" evidence="4">
    <location>
        <position position="1308"/>
    </location>
</feature>
<comment type="caution">
    <text evidence="9">The sequence shown here is derived from an EMBL/GenBank/DDBJ whole genome shotgun (WGS) entry which is preliminary data.</text>
</comment>
<dbReference type="GO" id="GO:0006633">
    <property type="term" value="P:fatty acid biosynthetic process"/>
    <property type="evidence" value="ECO:0007669"/>
    <property type="project" value="InterPro"/>
</dbReference>
<dbReference type="SMART" id="SM00827">
    <property type="entry name" value="PKS_AT"/>
    <property type="match status" value="1"/>
</dbReference>
<keyword evidence="3" id="KW-0808">Transferase</keyword>
<name>A0A9P3C7S2_ASPVI</name>
<evidence type="ECO:0000259" key="7">
    <source>
        <dbReference type="PROSITE" id="PS52004"/>
    </source>
</evidence>
<dbReference type="InterPro" id="IPR042104">
    <property type="entry name" value="PKS_dehydratase_sf"/>
</dbReference>
<dbReference type="Pfam" id="PF00698">
    <property type="entry name" value="Acyl_transf_1"/>
    <property type="match status" value="1"/>
</dbReference>
<reference evidence="9 10" key="1">
    <citation type="submission" date="2021-02" db="EMBL/GenBank/DDBJ databases">
        <title>Pan-genome distribution and transcriptional activeness of fungal secondary metabolism genes in Aspergillus section Fumigati.</title>
        <authorList>
            <person name="Takahashi H."/>
            <person name="Umemura M."/>
            <person name="Ninomiya A."/>
            <person name="Kusuya Y."/>
            <person name="Urayama S."/>
            <person name="Shimizu M."/>
            <person name="Watanabe A."/>
            <person name="Kamei K."/>
            <person name="Yaguchi T."/>
            <person name="Hagiwara D."/>
        </authorList>
    </citation>
    <scope>NUCLEOTIDE SEQUENCE [LARGE SCALE GENOMIC DNA]</scope>
    <source>
        <strain evidence="9 10">IFM 47045</strain>
    </source>
</reference>
<dbReference type="RefSeq" id="XP_043128565.1">
    <property type="nucleotide sequence ID" value="XM_043272630.1"/>
</dbReference>
<dbReference type="InterPro" id="IPR016036">
    <property type="entry name" value="Malonyl_transacylase_ACP-bd"/>
</dbReference>
<evidence type="ECO:0000256" key="2">
    <source>
        <dbReference type="ARBA" id="ARBA00022553"/>
    </source>
</evidence>
<dbReference type="Pfam" id="PF00975">
    <property type="entry name" value="Thioesterase"/>
    <property type="match status" value="1"/>
</dbReference>
<dbReference type="SUPFAM" id="SSF55048">
    <property type="entry name" value="Probable ACP-binding domain of malonyl-CoA ACP transacylase"/>
    <property type="match status" value="1"/>
</dbReference>
<dbReference type="PROSITE" id="PS00606">
    <property type="entry name" value="KS3_1"/>
    <property type="match status" value="1"/>
</dbReference>
<dbReference type="PROSITE" id="PS00012">
    <property type="entry name" value="PHOSPHOPANTETHEINE"/>
    <property type="match status" value="1"/>
</dbReference>
<dbReference type="InterPro" id="IPR018201">
    <property type="entry name" value="Ketoacyl_synth_AS"/>
</dbReference>
<dbReference type="InterPro" id="IPR014030">
    <property type="entry name" value="Ketoacyl_synth_N"/>
</dbReference>
<feature type="domain" description="Carrier" evidence="6">
    <location>
        <begin position="1756"/>
        <end position="1833"/>
    </location>
</feature>
<dbReference type="InterPro" id="IPR029058">
    <property type="entry name" value="AB_hydrolase_fold"/>
</dbReference>
<dbReference type="Pfam" id="PF00109">
    <property type="entry name" value="ketoacyl-synt"/>
    <property type="match status" value="1"/>
</dbReference>
<dbReference type="CDD" id="cd00833">
    <property type="entry name" value="PKS"/>
    <property type="match status" value="1"/>
</dbReference>
<feature type="domain" description="Ketosynthase family 3 (KS3)" evidence="7">
    <location>
        <begin position="377"/>
        <end position="799"/>
    </location>
</feature>
<feature type="active site" description="Proton donor; for dehydratase activity" evidence="4">
    <location>
        <position position="1501"/>
    </location>
</feature>
<organism evidence="9 10">
    <name type="scientific">Aspergillus viridinutans</name>
    <dbReference type="NCBI Taxonomy" id="75553"/>
    <lineage>
        <taxon>Eukaryota</taxon>
        <taxon>Fungi</taxon>
        <taxon>Dikarya</taxon>
        <taxon>Ascomycota</taxon>
        <taxon>Pezizomycotina</taxon>
        <taxon>Eurotiomycetes</taxon>
        <taxon>Eurotiomycetidae</taxon>
        <taxon>Eurotiales</taxon>
        <taxon>Aspergillaceae</taxon>
        <taxon>Aspergillus</taxon>
        <taxon>Aspergillus subgen. Fumigati</taxon>
    </lineage>
</organism>
<dbReference type="GO" id="GO:0004315">
    <property type="term" value="F:3-oxoacyl-[acyl-carrier-protein] synthase activity"/>
    <property type="evidence" value="ECO:0007669"/>
    <property type="project" value="InterPro"/>
</dbReference>
<evidence type="ECO:0000256" key="1">
    <source>
        <dbReference type="ARBA" id="ARBA00022450"/>
    </source>
</evidence>
<dbReference type="Gene3D" id="3.30.70.3290">
    <property type="match status" value="1"/>
</dbReference>
<dbReference type="InterPro" id="IPR014043">
    <property type="entry name" value="Acyl_transferase_dom"/>
</dbReference>
<feature type="compositionally biased region" description="Polar residues" evidence="5">
    <location>
        <begin position="1826"/>
        <end position="1839"/>
    </location>
</feature>
<dbReference type="PROSITE" id="PS50075">
    <property type="entry name" value="CARRIER"/>
    <property type="match status" value="2"/>
</dbReference>
<feature type="domain" description="Carrier" evidence="6">
    <location>
        <begin position="1629"/>
        <end position="1707"/>
    </location>
</feature>
<dbReference type="GO" id="GO:0004312">
    <property type="term" value="F:fatty acid synthase activity"/>
    <property type="evidence" value="ECO:0007669"/>
    <property type="project" value="TreeGrafter"/>
</dbReference>
<feature type="compositionally biased region" description="Polar residues" evidence="5">
    <location>
        <begin position="1847"/>
        <end position="1856"/>
    </location>
</feature>